<feature type="transmembrane region" description="Helical" evidence="1">
    <location>
        <begin position="88"/>
        <end position="112"/>
    </location>
</feature>
<dbReference type="Pfam" id="PF22258">
    <property type="entry name" value="DUF6949"/>
    <property type="match status" value="1"/>
</dbReference>
<evidence type="ECO:0000313" key="3">
    <source>
        <dbReference type="Proteomes" id="UP001161405"/>
    </source>
</evidence>
<keyword evidence="3" id="KW-1185">Reference proteome</keyword>
<dbReference type="InterPro" id="IPR053803">
    <property type="entry name" value="DUF6949"/>
</dbReference>
<evidence type="ECO:0000256" key="1">
    <source>
        <dbReference type="SAM" id="Phobius"/>
    </source>
</evidence>
<feature type="transmembrane region" description="Helical" evidence="1">
    <location>
        <begin position="12"/>
        <end position="36"/>
    </location>
</feature>
<evidence type="ECO:0008006" key="4">
    <source>
        <dbReference type="Google" id="ProtNLM"/>
    </source>
</evidence>
<comment type="caution">
    <text evidence="2">The sequence shown here is derived from an EMBL/GenBank/DDBJ whole genome shotgun (WGS) entry which is preliminary data.</text>
</comment>
<feature type="transmembrane region" description="Helical" evidence="1">
    <location>
        <begin position="56"/>
        <end position="76"/>
    </location>
</feature>
<reference evidence="2" key="1">
    <citation type="journal article" date="2014" name="Int. J. Syst. Evol. Microbiol.">
        <title>Complete genome of a new Firmicutes species belonging to the dominant human colonic microbiota ('Ruminococcus bicirculans') reveals two chromosomes and a selective capacity to utilize plant glucans.</title>
        <authorList>
            <consortium name="NISC Comparative Sequencing Program"/>
            <person name="Wegmann U."/>
            <person name="Louis P."/>
            <person name="Goesmann A."/>
            <person name="Henrissat B."/>
            <person name="Duncan S.H."/>
            <person name="Flint H.J."/>
        </authorList>
    </citation>
    <scope>NUCLEOTIDE SEQUENCE</scope>
    <source>
        <strain evidence="2">NBRC 107169</strain>
    </source>
</reference>
<proteinExistence type="predicted"/>
<keyword evidence="1" id="KW-1133">Transmembrane helix</keyword>
<dbReference type="Proteomes" id="UP001161405">
    <property type="component" value="Unassembled WGS sequence"/>
</dbReference>
<reference evidence="2" key="2">
    <citation type="submission" date="2023-01" db="EMBL/GenBank/DDBJ databases">
        <title>Draft genome sequence of Maritalea porphyrae strain NBRC 107169.</title>
        <authorList>
            <person name="Sun Q."/>
            <person name="Mori K."/>
        </authorList>
    </citation>
    <scope>NUCLEOTIDE SEQUENCE</scope>
    <source>
        <strain evidence="2">NBRC 107169</strain>
    </source>
</reference>
<name>A0ABQ5UUH2_9HYPH</name>
<evidence type="ECO:0000313" key="2">
    <source>
        <dbReference type="EMBL" id="GLQ18747.1"/>
    </source>
</evidence>
<protein>
    <recommendedName>
        <fullName evidence="4">DUF1761 domain-containing protein</fullName>
    </recommendedName>
</protein>
<gene>
    <name evidence="2" type="ORF">GCM10007879_29960</name>
</gene>
<dbReference type="EMBL" id="BSNI01000002">
    <property type="protein sequence ID" value="GLQ18747.1"/>
    <property type="molecule type" value="Genomic_DNA"/>
</dbReference>
<accession>A0ABQ5UUH2</accession>
<keyword evidence="1" id="KW-0812">Transmembrane</keyword>
<organism evidence="2 3">
    <name type="scientific">Maritalea porphyrae</name>
    <dbReference type="NCBI Taxonomy" id="880732"/>
    <lineage>
        <taxon>Bacteria</taxon>
        <taxon>Pseudomonadati</taxon>
        <taxon>Pseudomonadota</taxon>
        <taxon>Alphaproteobacteria</taxon>
        <taxon>Hyphomicrobiales</taxon>
        <taxon>Devosiaceae</taxon>
        <taxon>Maritalea</taxon>
    </lineage>
</organism>
<keyword evidence="1" id="KW-0472">Membrane</keyword>
<sequence>MRTLFGREIVVANEFLISLYIIAVGMAFAGGATYFYQWVWKQEAVLRFDGANVFGTAAHLMMSFVCGPFIMLNMGWRRDSAGGLHMSQALLSAFIAFGWSFIIGLFVLYTYIGVLEL</sequence>